<dbReference type="AlphaFoldDB" id="V5F3H3"/>
<feature type="transmembrane region" description="Helical" evidence="1">
    <location>
        <begin position="21"/>
        <end position="43"/>
    </location>
</feature>
<sequence>MIGTNRENAMSCCNKAPKGGASLGMLIKFIAAIFLLLLVLSLFQ</sequence>
<gene>
    <name evidence="2" type="ORF">PLEI_3575</name>
</gene>
<name>V5F3H3_PHOLE</name>
<keyword evidence="1" id="KW-0472">Membrane</keyword>
<reference evidence="3" key="1">
    <citation type="submission" date="2012-12" db="EMBL/GenBank/DDBJ databases">
        <title>Genome Sequence of Photobacterium leiognathi lrivu.4.1.</title>
        <authorList>
            <person name="Urbanczyk H."/>
            <person name="Ogura Y."/>
            <person name="Hayashi T."/>
            <person name="Dunlap P.V."/>
        </authorList>
    </citation>
    <scope>NUCLEOTIDE SEQUENCE [LARGE SCALE GENOMIC DNA]</scope>
    <source>
        <strain evidence="3">lrivu.4.1</strain>
    </source>
</reference>
<protein>
    <submittedName>
        <fullName evidence="2">Putative membrane protein</fullName>
    </submittedName>
</protein>
<evidence type="ECO:0000256" key="1">
    <source>
        <dbReference type="SAM" id="Phobius"/>
    </source>
</evidence>
<keyword evidence="1" id="KW-0812">Transmembrane</keyword>
<evidence type="ECO:0000313" key="3">
    <source>
        <dbReference type="Proteomes" id="UP000030675"/>
    </source>
</evidence>
<organism evidence="2 3">
    <name type="scientific">Photobacterium leiognathi lrivu.4.1</name>
    <dbReference type="NCBI Taxonomy" id="1248232"/>
    <lineage>
        <taxon>Bacteria</taxon>
        <taxon>Pseudomonadati</taxon>
        <taxon>Pseudomonadota</taxon>
        <taxon>Gammaproteobacteria</taxon>
        <taxon>Vibrionales</taxon>
        <taxon>Vibrionaceae</taxon>
        <taxon>Photobacterium</taxon>
    </lineage>
</organism>
<proteinExistence type="predicted"/>
<evidence type="ECO:0000313" key="2">
    <source>
        <dbReference type="EMBL" id="GAD31910.1"/>
    </source>
</evidence>
<dbReference type="EMBL" id="DF196821">
    <property type="protein sequence ID" value="GAD31910.1"/>
    <property type="molecule type" value="Genomic_DNA"/>
</dbReference>
<dbReference type="HOGENOM" id="CLU_218019_0_0_6"/>
<keyword evidence="1" id="KW-1133">Transmembrane helix</keyword>
<dbReference type="Proteomes" id="UP000030675">
    <property type="component" value="Unassembled WGS sequence"/>
</dbReference>
<accession>V5F3H3</accession>